<dbReference type="GeneID" id="41597159"/>
<dbReference type="KEGG" id="nev:NTE_01361"/>
<dbReference type="Gene3D" id="1.20.120.920">
    <property type="entry name" value="CRISPR-associated endonuclease Cas1, C-terminal domain"/>
    <property type="match status" value="1"/>
</dbReference>
<keyword evidence="8 9" id="KW-0464">Manganese</keyword>
<protein>
    <recommendedName>
        <fullName evidence="9">CRISPR-associated endonuclease Cas1</fullName>
        <ecNumber evidence="9">3.1.-.-</ecNumber>
    </recommendedName>
</protein>
<dbReference type="Gene3D" id="3.100.10.20">
    <property type="entry name" value="CRISPR-associated endonuclease Cas1, N-terminal domain"/>
    <property type="match status" value="1"/>
</dbReference>
<dbReference type="EMBL" id="CP007174">
    <property type="protein sequence ID" value="AIF83429.1"/>
    <property type="molecule type" value="Genomic_DNA"/>
</dbReference>
<keyword evidence="11" id="KW-1185">Reference proteome</keyword>
<dbReference type="InterPro" id="IPR042206">
    <property type="entry name" value="CRISPR-assoc_Cas1_C"/>
</dbReference>
<dbReference type="GO" id="GO:0004519">
    <property type="term" value="F:endonuclease activity"/>
    <property type="evidence" value="ECO:0007669"/>
    <property type="project" value="UniProtKB-UniRule"/>
</dbReference>
<dbReference type="OrthoDB" id="2216at2157"/>
<feature type="binding site" evidence="9">
    <location>
        <position position="173"/>
    </location>
    <ligand>
        <name>Mn(2+)</name>
        <dbReference type="ChEBI" id="CHEBI:29035"/>
    </ligand>
</feature>
<evidence type="ECO:0000256" key="5">
    <source>
        <dbReference type="ARBA" id="ARBA00022842"/>
    </source>
</evidence>
<dbReference type="EC" id="3.1.-.-" evidence="9"/>
<keyword evidence="4 9" id="KW-0378">Hydrolase</keyword>
<keyword evidence="3 9" id="KW-0255">Endonuclease</keyword>
<evidence type="ECO:0000256" key="2">
    <source>
        <dbReference type="ARBA" id="ARBA00022723"/>
    </source>
</evidence>
<proteinExistence type="inferred from homology"/>
<dbReference type="RefSeq" id="WP_148700202.1">
    <property type="nucleotide sequence ID" value="NZ_CP007174.1"/>
</dbReference>
<dbReference type="GO" id="GO:0046872">
    <property type="term" value="F:metal ion binding"/>
    <property type="evidence" value="ECO:0007669"/>
    <property type="project" value="UniProtKB-UniRule"/>
</dbReference>
<dbReference type="GO" id="GO:0016787">
    <property type="term" value="F:hydrolase activity"/>
    <property type="evidence" value="ECO:0007669"/>
    <property type="project" value="UniProtKB-KW"/>
</dbReference>
<evidence type="ECO:0000256" key="6">
    <source>
        <dbReference type="ARBA" id="ARBA00023118"/>
    </source>
</evidence>
<keyword evidence="7 9" id="KW-0238">DNA-binding</keyword>
<dbReference type="PANTHER" id="PTHR34353">
    <property type="entry name" value="CRISPR-ASSOCIATED ENDONUCLEASE CAS1 1"/>
    <property type="match status" value="1"/>
</dbReference>
<dbReference type="InterPro" id="IPR042211">
    <property type="entry name" value="CRISPR-assoc_Cas1_N"/>
</dbReference>
<dbReference type="InterPro" id="IPR002729">
    <property type="entry name" value="CRISPR-assoc_Cas1"/>
</dbReference>
<accession>A0A075MVU6</accession>
<dbReference type="STRING" id="1459636.NTE_01361"/>
<dbReference type="NCBIfam" id="TIGR00287">
    <property type="entry name" value="cas1"/>
    <property type="match status" value="1"/>
</dbReference>
<evidence type="ECO:0000256" key="9">
    <source>
        <dbReference type="HAMAP-Rule" id="MF_01470"/>
    </source>
</evidence>
<dbReference type="Pfam" id="PF01867">
    <property type="entry name" value="Cas_Cas1"/>
    <property type="match status" value="1"/>
</dbReference>
<reference evidence="10 11" key="1">
    <citation type="journal article" date="2014" name="PLoS ONE">
        <title>Genome Sequence of Candidatus Nitrososphaera evergladensis from Group I.1b Enriched from Everglades Soil Reveals Novel Genomic Features of the Ammonia-Oxidizing Archaea.</title>
        <authorList>
            <person name="Zhalnina K.V."/>
            <person name="Dias R."/>
            <person name="Leonard M.T."/>
            <person name="Dorr de Quadros P."/>
            <person name="Camargo F.A."/>
            <person name="Drew J.C."/>
            <person name="Farmerie W.G."/>
            <person name="Daroub S.H."/>
            <person name="Triplett E.W."/>
        </authorList>
    </citation>
    <scope>NUCLEOTIDE SEQUENCE [LARGE SCALE GENOMIC DNA]</scope>
    <source>
        <strain evidence="10 11">SR1</strain>
    </source>
</reference>
<dbReference type="PANTHER" id="PTHR34353:SF2">
    <property type="entry name" value="CRISPR-ASSOCIATED ENDONUCLEASE CAS1 1"/>
    <property type="match status" value="1"/>
</dbReference>
<evidence type="ECO:0000313" key="10">
    <source>
        <dbReference type="EMBL" id="AIF83429.1"/>
    </source>
</evidence>
<dbReference type="Proteomes" id="UP000028194">
    <property type="component" value="Chromosome"/>
</dbReference>
<dbReference type="GO" id="GO:0003677">
    <property type="term" value="F:DNA binding"/>
    <property type="evidence" value="ECO:0007669"/>
    <property type="project" value="UniProtKB-KW"/>
</dbReference>
<feature type="binding site" evidence="9">
    <location>
        <position position="245"/>
    </location>
    <ligand>
        <name>Mn(2+)</name>
        <dbReference type="ChEBI" id="CHEBI:29035"/>
    </ligand>
</feature>
<comment type="subunit">
    <text evidence="9">Homodimer, forms a heterotetramer with a Cas2 homodimer.</text>
</comment>
<organism evidence="10 11">
    <name type="scientific">Candidatus Nitrososphaera evergladensis SR1</name>
    <dbReference type="NCBI Taxonomy" id="1459636"/>
    <lineage>
        <taxon>Archaea</taxon>
        <taxon>Nitrososphaerota</taxon>
        <taxon>Nitrososphaeria</taxon>
        <taxon>Nitrososphaerales</taxon>
        <taxon>Nitrososphaeraceae</taxon>
        <taxon>Nitrososphaera</taxon>
    </lineage>
</organism>
<comment type="function">
    <text evidence="9">CRISPR (clustered regularly interspaced short palindromic repeat), is an adaptive immune system that provides protection against mobile genetic elements (viruses, transposable elements and conjugative plasmids). CRISPR clusters contain spacers, sequences complementary to antecedent mobile elements, and target invading nucleic acids. CRISPR clusters are transcribed and processed into CRISPR RNA (crRNA). Acts as a dsDNA endonuclease. Involved in the integration of spacer DNA into the CRISPR cassette.</text>
</comment>
<comment type="similarity">
    <text evidence="9">Belongs to the CRISPR-associated endonuclease Cas1 family.</text>
</comment>
<dbReference type="InterPro" id="IPR050646">
    <property type="entry name" value="Cas1"/>
</dbReference>
<sequence length="356" mass="41040">MTLKGRKNHYNIKMLKGYGASISLKDKKVCLKGGRDAFTGKQDIEEWFVSQIPYEKIVLAGRGYVSTDAIQLLTQHNVNVILLDSYGNLITNMTRVMVSETATRYRMGQYDTFRSPGKVLYLQKKNLTAKLQSQIDFLQSLQKSELTDCINGLKKYKSRIEKQRDKRDLLRIEAGAGQLYFRYYTGLFDSKFGFDSRNGGGIKTGNRYASDVINALLNYGYSVLAAEIAKFVHGCGLDPYYGFFHKADTSFQALIYDLIEPFRWLVEYAVYKLAVEAPQHGRAIRKDEYAWTRESRIILDDALIRRFLELLERKLQSERPYRFRHGLKRRDGLSLCQEITITKINVQQLADYCVAN</sequence>
<keyword evidence="1 9" id="KW-0540">Nuclease</keyword>
<name>A0A075MVU6_9ARCH</name>
<evidence type="ECO:0000256" key="7">
    <source>
        <dbReference type="ARBA" id="ARBA00023125"/>
    </source>
</evidence>
<dbReference type="AlphaFoldDB" id="A0A075MVU6"/>
<evidence type="ECO:0000256" key="3">
    <source>
        <dbReference type="ARBA" id="ARBA00022759"/>
    </source>
</evidence>
<keyword evidence="2 9" id="KW-0479">Metal-binding</keyword>
<evidence type="ECO:0000313" key="11">
    <source>
        <dbReference type="Proteomes" id="UP000028194"/>
    </source>
</evidence>
<feature type="binding site" evidence="9">
    <location>
        <position position="260"/>
    </location>
    <ligand>
        <name>Mn(2+)</name>
        <dbReference type="ChEBI" id="CHEBI:29035"/>
    </ligand>
</feature>
<dbReference type="HOGENOM" id="CLU_822842_0_0_2"/>
<keyword evidence="6 9" id="KW-0051">Antiviral defense</keyword>
<keyword evidence="5 9" id="KW-0460">Magnesium</keyword>
<gene>
    <name evidence="9" type="primary">cas1</name>
    <name evidence="10" type="ORF">NTE_01361</name>
</gene>
<evidence type="ECO:0000256" key="1">
    <source>
        <dbReference type="ARBA" id="ARBA00022722"/>
    </source>
</evidence>
<dbReference type="CDD" id="cd09634">
    <property type="entry name" value="Cas1_I-II-III"/>
    <property type="match status" value="1"/>
</dbReference>
<dbReference type="eggNOG" id="arCOG01452">
    <property type="taxonomic scope" value="Archaea"/>
</dbReference>
<comment type="cofactor">
    <cofactor evidence="9">
        <name>Mg(2+)</name>
        <dbReference type="ChEBI" id="CHEBI:18420"/>
    </cofactor>
    <cofactor evidence="9">
        <name>Mn(2+)</name>
        <dbReference type="ChEBI" id="CHEBI:29035"/>
    </cofactor>
</comment>
<dbReference type="GO" id="GO:0043571">
    <property type="term" value="P:maintenance of CRISPR repeat elements"/>
    <property type="evidence" value="ECO:0007669"/>
    <property type="project" value="UniProtKB-UniRule"/>
</dbReference>
<dbReference type="GO" id="GO:0051607">
    <property type="term" value="P:defense response to virus"/>
    <property type="evidence" value="ECO:0007669"/>
    <property type="project" value="UniProtKB-UniRule"/>
</dbReference>
<evidence type="ECO:0000256" key="4">
    <source>
        <dbReference type="ARBA" id="ARBA00022801"/>
    </source>
</evidence>
<evidence type="ECO:0000256" key="8">
    <source>
        <dbReference type="ARBA" id="ARBA00023211"/>
    </source>
</evidence>
<dbReference type="HAMAP" id="MF_01470">
    <property type="entry name" value="Cas1"/>
    <property type="match status" value="1"/>
</dbReference>